<proteinExistence type="inferred from homology"/>
<keyword evidence="14" id="KW-1185">Reference proteome</keyword>
<evidence type="ECO:0000256" key="10">
    <source>
        <dbReference type="ARBA" id="ARBA00048513"/>
    </source>
</evidence>
<dbReference type="Pfam" id="PF00561">
    <property type="entry name" value="Abhydrolase_1"/>
    <property type="match status" value="1"/>
</dbReference>
<protein>
    <recommendedName>
        <fullName evidence="7">sn-1-specific diacylglycerol lipase ABHD11</fullName>
        <ecNumber evidence="3">3.1.1.116</ecNumber>
    </recommendedName>
    <alternativeName>
        <fullName evidence="4">Alpha/beta hydrolase domain-containing protein 11</fullName>
    </alternativeName>
</protein>
<dbReference type="OMA" id="FLGMSDN"/>
<evidence type="ECO:0000259" key="12">
    <source>
        <dbReference type="Pfam" id="PF00561"/>
    </source>
</evidence>
<dbReference type="PRINTS" id="PR00412">
    <property type="entry name" value="EPOXHYDRLASE"/>
</dbReference>
<evidence type="ECO:0000256" key="2">
    <source>
        <dbReference type="ARBA" id="ARBA00022801"/>
    </source>
</evidence>
<organism evidence="13 14">
    <name type="scientific">Eptatretus burgeri</name>
    <name type="common">Inshore hagfish</name>
    <dbReference type="NCBI Taxonomy" id="7764"/>
    <lineage>
        <taxon>Eukaryota</taxon>
        <taxon>Metazoa</taxon>
        <taxon>Chordata</taxon>
        <taxon>Craniata</taxon>
        <taxon>Vertebrata</taxon>
        <taxon>Cyclostomata</taxon>
        <taxon>Myxini</taxon>
        <taxon>Myxiniformes</taxon>
        <taxon>Myxinidae</taxon>
        <taxon>Eptatretinae</taxon>
        <taxon>Eptatretus</taxon>
    </lineage>
</organism>
<evidence type="ECO:0000256" key="5">
    <source>
        <dbReference type="ARBA" id="ARBA00043667"/>
    </source>
</evidence>
<evidence type="ECO:0000256" key="8">
    <source>
        <dbReference type="ARBA" id="ARBA00048283"/>
    </source>
</evidence>
<dbReference type="GO" id="GO:0052689">
    <property type="term" value="F:carboxylic ester hydrolase activity"/>
    <property type="evidence" value="ECO:0007669"/>
    <property type="project" value="TreeGrafter"/>
</dbReference>
<evidence type="ECO:0000256" key="11">
    <source>
        <dbReference type="ARBA" id="ARBA00048919"/>
    </source>
</evidence>
<dbReference type="GO" id="GO:0005739">
    <property type="term" value="C:mitochondrion"/>
    <property type="evidence" value="ECO:0007669"/>
    <property type="project" value="TreeGrafter"/>
</dbReference>
<dbReference type="AlphaFoldDB" id="A0A8C4PZ23"/>
<evidence type="ECO:0000313" key="13">
    <source>
        <dbReference type="Ensembl" id="ENSEBUP00000006182.1"/>
    </source>
</evidence>
<keyword evidence="2" id="KW-0378">Hydrolase</keyword>
<feature type="domain" description="AB hydrolase-1" evidence="12">
    <location>
        <begin position="37"/>
        <end position="275"/>
    </location>
</feature>
<name>A0A8C4PZ23_EPTBU</name>
<dbReference type="InterPro" id="IPR029058">
    <property type="entry name" value="AB_hydrolase_fold"/>
</dbReference>
<evidence type="ECO:0000256" key="3">
    <source>
        <dbReference type="ARBA" id="ARBA00026104"/>
    </source>
</evidence>
<evidence type="ECO:0000256" key="1">
    <source>
        <dbReference type="ARBA" id="ARBA00008645"/>
    </source>
</evidence>
<dbReference type="Proteomes" id="UP000694388">
    <property type="component" value="Unplaced"/>
</dbReference>
<dbReference type="InterPro" id="IPR000639">
    <property type="entry name" value="Epox_hydrolase-like"/>
</dbReference>
<dbReference type="Gene3D" id="3.40.50.1820">
    <property type="entry name" value="alpha/beta hydrolase"/>
    <property type="match status" value="1"/>
</dbReference>
<dbReference type="PRINTS" id="PR00111">
    <property type="entry name" value="ABHYDROLASE"/>
</dbReference>
<evidence type="ECO:0000256" key="6">
    <source>
        <dbReference type="ARBA" id="ARBA00043742"/>
    </source>
</evidence>
<evidence type="ECO:0000313" key="14">
    <source>
        <dbReference type="Proteomes" id="UP000694388"/>
    </source>
</evidence>
<dbReference type="PANTHER" id="PTHR46118">
    <property type="entry name" value="PROTEIN ABHD11"/>
    <property type="match status" value="1"/>
</dbReference>
<evidence type="ECO:0000256" key="4">
    <source>
        <dbReference type="ARBA" id="ARBA00042703"/>
    </source>
</evidence>
<accession>A0A8C4PZ23</accession>
<dbReference type="GeneTree" id="ENSGT00390000015880"/>
<comment type="catalytic activity">
    <reaction evidence="10">
        <text>1-octadecanoyl-2-(9Z-octadecenoyl)-sn-glycerol + H2O = 2-(9Z-octadecenoyl)-glycerol + octadecanoate + H(+)</text>
        <dbReference type="Rhea" id="RHEA:77103"/>
        <dbReference type="ChEBI" id="CHEBI:15377"/>
        <dbReference type="ChEBI" id="CHEBI:15378"/>
        <dbReference type="ChEBI" id="CHEBI:25629"/>
        <dbReference type="ChEBI" id="CHEBI:73990"/>
        <dbReference type="ChEBI" id="CHEBI:75468"/>
    </reaction>
</comment>
<reference evidence="13" key="2">
    <citation type="submission" date="2025-09" db="UniProtKB">
        <authorList>
            <consortium name="Ensembl"/>
        </authorList>
    </citation>
    <scope>IDENTIFICATION</scope>
</reference>
<sequence>MLRCPVLALRKVTTFSTSSPLPLAHAILSPGEIPEKPPVIFLHGLLGNKNNFSSVGKHLGKLTGRKVVSVDLRNHGDSGHGDSMGFLEMARDLKTLLEKERLVPTGCLIGHSLGGKVAMVTALLWPELISSLIVADVSPCYSSAAHGLHFPGIIQVLSKLSWSPGLSLSQARKAADIKLQEDITNTALRNFLLTNLIERDGRIQLRVNLPVISAHLNDLLGFPYLSETYESPTLFLGGSQSSYISPCNFPDIFQHFPKASISHIPGAGHWLHADQPQAFVQAVSNFLEPTTFPLWE</sequence>
<comment type="catalytic activity">
    <reaction evidence="8">
        <text>1-octadecanoyl-2-(4Z,7Z,10Z,13Z,16Z,19Z-docosahexaenoyl)-sn-glycerol + H2O = 2-(4Z,7Z,10Z,13Z,16Z,19Z-docosahexaenoyl)-glycerol + octadecanoate + H(+)</text>
        <dbReference type="Rhea" id="RHEA:77107"/>
        <dbReference type="ChEBI" id="CHEBI:15377"/>
        <dbReference type="ChEBI" id="CHEBI:15378"/>
        <dbReference type="ChEBI" id="CHEBI:25629"/>
        <dbReference type="ChEBI" id="CHEBI:77129"/>
        <dbReference type="ChEBI" id="CHEBI:186738"/>
    </reaction>
</comment>
<dbReference type="PANTHER" id="PTHR46118:SF4">
    <property type="entry name" value="PROTEIN ABHD11"/>
    <property type="match status" value="1"/>
</dbReference>
<dbReference type="SUPFAM" id="SSF53474">
    <property type="entry name" value="alpha/beta-Hydrolases"/>
    <property type="match status" value="1"/>
</dbReference>
<evidence type="ECO:0000256" key="7">
    <source>
        <dbReference type="ARBA" id="ARBA00044064"/>
    </source>
</evidence>
<comment type="catalytic activity">
    <reaction evidence="5">
        <text>a 1,2-diacyl-sn-glycerol + H2O = a 2-acylglycerol + a fatty acid + H(+)</text>
        <dbReference type="Rhea" id="RHEA:33275"/>
        <dbReference type="ChEBI" id="CHEBI:15377"/>
        <dbReference type="ChEBI" id="CHEBI:15378"/>
        <dbReference type="ChEBI" id="CHEBI:17389"/>
        <dbReference type="ChEBI" id="CHEBI:17815"/>
        <dbReference type="ChEBI" id="CHEBI:28868"/>
        <dbReference type="EC" id="3.1.1.116"/>
    </reaction>
</comment>
<comment type="catalytic activity">
    <reaction evidence="11">
        <text>1-octadecanoyl-2-(5Z,8Z,11Z,14Z-eicosatetraenoyl)-sn-glycerol + H2O = 2-(5Z,8Z,11Z,14Z-eicosatetraenoyl)-glycerol + octadecanoate + H(+)</text>
        <dbReference type="Rhea" id="RHEA:38507"/>
        <dbReference type="ChEBI" id="CHEBI:15377"/>
        <dbReference type="ChEBI" id="CHEBI:15378"/>
        <dbReference type="ChEBI" id="CHEBI:25629"/>
        <dbReference type="ChEBI" id="CHEBI:52392"/>
        <dbReference type="ChEBI" id="CHEBI:75728"/>
    </reaction>
</comment>
<comment type="catalytic activity">
    <reaction evidence="6">
        <text>a 1,3-diacyl-sn-glycerol + H2O = a 1-acyl-sn-glycerol + a fatty acid + H(+)</text>
        <dbReference type="Rhea" id="RHEA:38503"/>
        <dbReference type="ChEBI" id="CHEBI:15377"/>
        <dbReference type="ChEBI" id="CHEBI:15378"/>
        <dbReference type="ChEBI" id="CHEBI:28868"/>
        <dbReference type="ChEBI" id="CHEBI:64683"/>
        <dbReference type="ChEBI" id="CHEBI:77272"/>
    </reaction>
</comment>
<evidence type="ECO:0000256" key="9">
    <source>
        <dbReference type="ARBA" id="ARBA00048504"/>
    </source>
</evidence>
<dbReference type="InterPro" id="IPR000073">
    <property type="entry name" value="AB_hydrolase_1"/>
</dbReference>
<comment type="catalytic activity">
    <reaction evidence="9">
        <text>1,2-didecanoylglycerol + H2O = decanoylglycerol + decanoate + H(+)</text>
        <dbReference type="Rhea" id="RHEA:48596"/>
        <dbReference type="ChEBI" id="CHEBI:11152"/>
        <dbReference type="ChEBI" id="CHEBI:15377"/>
        <dbReference type="ChEBI" id="CHEBI:15378"/>
        <dbReference type="ChEBI" id="CHEBI:27689"/>
        <dbReference type="ChEBI" id="CHEBI:90605"/>
    </reaction>
</comment>
<comment type="similarity">
    <text evidence="1">Belongs to the AB hydrolase superfamily.</text>
</comment>
<reference evidence="13" key="1">
    <citation type="submission" date="2025-08" db="UniProtKB">
        <authorList>
            <consortium name="Ensembl"/>
        </authorList>
    </citation>
    <scope>IDENTIFICATION</scope>
</reference>
<dbReference type="Ensembl" id="ENSEBUT00000006633.1">
    <property type="protein sequence ID" value="ENSEBUP00000006182.1"/>
    <property type="gene ID" value="ENSEBUG00000004115.1"/>
</dbReference>
<dbReference type="EC" id="3.1.1.116" evidence="3"/>